<evidence type="ECO:0000256" key="4">
    <source>
        <dbReference type="ARBA" id="ARBA00023002"/>
    </source>
</evidence>
<comment type="similarity">
    <text evidence="2 7">Belongs to the iron/ascorbate-dependent oxidoreductase family.</text>
</comment>
<dbReference type="OrthoDB" id="21825at2"/>
<dbReference type="GO" id="GO:0046872">
    <property type="term" value="F:metal ion binding"/>
    <property type="evidence" value="ECO:0007669"/>
    <property type="project" value="UniProtKB-KW"/>
</dbReference>
<keyword evidence="5 7" id="KW-0408">Iron</keyword>
<sequence length="342" mass="36631">MALTSLPVLDLSALDQGAAAAEDFRSRLLAATHDVGFFYLTGHGLGDDEVAAAFATAERFFALPLEDKLEVEMVNSPHFRGYNRTGGELTQGRVDWREQIDLGAERDAVDDPDAPGYLRLEGPNQWPSGLPELRETFTAWGERCSAIGTRLLREWAVALGSAPDVFDAAFADRPSTLVKLIRYPGRRDGDTTAQGVGAHKDPGVLTLLMIEPGKGGLQVEHDGGWIDAPALPGAFVVNIGELLEFATSGYLKATSHRVVSPEPGQVRLSIPFFLNPALDSTMPALTLPPALAAEAPGVTRDPDNVISPTFGDNLLKARLRAHPDVAARHHPDLVGGADHQQG</sequence>
<evidence type="ECO:0000256" key="5">
    <source>
        <dbReference type="ARBA" id="ARBA00023004"/>
    </source>
</evidence>
<dbReference type="AlphaFoldDB" id="A0A2N3YIA7"/>
<dbReference type="Pfam" id="PF14226">
    <property type="entry name" value="DIOX_N"/>
    <property type="match status" value="1"/>
</dbReference>
<feature type="domain" description="Fe2OG dioxygenase" evidence="8">
    <location>
        <begin position="174"/>
        <end position="276"/>
    </location>
</feature>
<keyword evidence="9" id="KW-0223">Dioxygenase</keyword>
<protein>
    <submittedName>
        <fullName evidence="9">Isopenicillin N synthase-like dioxygenase</fullName>
    </submittedName>
</protein>
<proteinExistence type="inferred from homology"/>
<dbReference type="PROSITE" id="PS51471">
    <property type="entry name" value="FE2OG_OXY"/>
    <property type="match status" value="1"/>
</dbReference>
<dbReference type="PANTHER" id="PTHR10209">
    <property type="entry name" value="OXIDOREDUCTASE, 2OG-FE II OXYGENASE FAMILY PROTEIN"/>
    <property type="match status" value="1"/>
</dbReference>
<dbReference type="InterPro" id="IPR027443">
    <property type="entry name" value="IPNS-like_sf"/>
</dbReference>
<comment type="caution">
    <text evidence="9">The sequence shown here is derived from an EMBL/GenBank/DDBJ whole genome shotgun (WGS) entry which is preliminary data.</text>
</comment>
<dbReference type="GO" id="GO:0017000">
    <property type="term" value="P:antibiotic biosynthetic process"/>
    <property type="evidence" value="ECO:0007669"/>
    <property type="project" value="UniProtKB-KW"/>
</dbReference>
<evidence type="ECO:0000256" key="3">
    <source>
        <dbReference type="ARBA" id="ARBA00022723"/>
    </source>
</evidence>
<evidence type="ECO:0000256" key="7">
    <source>
        <dbReference type="RuleBase" id="RU003682"/>
    </source>
</evidence>
<dbReference type="InterPro" id="IPR005123">
    <property type="entry name" value="Oxoglu/Fe-dep_dioxygenase_dom"/>
</dbReference>
<accession>A0A2N3YIA7</accession>
<reference evidence="9 10" key="1">
    <citation type="submission" date="2017-12" db="EMBL/GenBank/DDBJ databases">
        <title>Sequencing the genomes of 1000 Actinobacteria strains.</title>
        <authorList>
            <person name="Klenk H.-P."/>
        </authorList>
    </citation>
    <scope>NUCLEOTIDE SEQUENCE [LARGE SCALE GENOMIC DNA]</scope>
    <source>
        <strain evidence="9 10">DSM 12806</strain>
    </source>
</reference>
<evidence type="ECO:0000313" key="10">
    <source>
        <dbReference type="Proteomes" id="UP000233781"/>
    </source>
</evidence>
<keyword evidence="10" id="KW-1185">Reference proteome</keyword>
<evidence type="ECO:0000256" key="2">
    <source>
        <dbReference type="ARBA" id="ARBA00008056"/>
    </source>
</evidence>
<evidence type="ECO:0000259" key="8">
    <source>
        <dbReference type="PROSITE" id="PS51471"/>
    </source>
</evidence>
<dbReference type="GO" id="GO:0051213">
    <property type="term" value="F:dioxygenase activity"/>
    <property type="evidence" value="ECO:0007669"/>
    <property type="project" value="UniProtKB-KW"/>
</dbReference>
<dbReference type="PANTHER" id="PTHR10209:SF885">
    <property type="entry name" value="2OG-FE(II) OXYGENASE FAMILY, PUTATIVE (AFU_ORTHOLOGUE AFUA_2G00750)-RELATED"/>
    <property type="match status" value="1"/>
</dbReference>
<keyword evidence="4 7" id="KW-0560">Oxidoreductase</keyword>
<evidence type="ECO:0000256" key="1">
    <source>
        <dbReference type="ARBA" id="ARBA00004792"/>
    </source>
</evidence>
<dbReference type="RefSeq" id="WP_101395123.1">
    <property type="nucleotide sequence ID" value="NZ_PJNE01000001.1"/>
</dbReference>
<dbReference type="Pfam" id="PF03171">
    <property type="entry name" value="2OG-FeII_Oxy"/>
    <property type="match status" value="1"/>
</dbReference>
<keyword evidence="3 7" id="KW-0479">Metal-binding</keyword>
<dbReference type="InterPro" id="IPR026992">
    <property type="entry name" value="DIOX_N"/>
</dbReference>
<dbReference type="EMBL" id="PJNE01000001">
    <property type="protein sequence ID" value="PKW26581.1"/>
    <property type="molecule type" value="Genomic_DNA"/>
</dbReference>
<name>A0A2N3YIA7_9MICO</name>
<comment type="pathway">
    <text evidence="1">Antibiotic biosynthesis.</text>
</comment>
<dbReference type="Gene3D" id="2.60.120.330">
    <property type="entry name" value="B-lactam Antibiotic, Isopenicillin N Synthase, Chain"/>
    <property type="match status" value="1"/>
</dbReference>
<dbReference type="Proteomes" id="UP000233781">
    <property type="component" value="Unassembled WGS sequence"/>
</dbReference>
<keyword evidence="6" id="KW-0045">Antibiotic biosynthesis</keyword>
<dbReference type="InterPro" id="IPR044861">
    <property type="entry name" value="IPNS-like_FE2OG_OXY"/>
</dbReference>
<evidence type="ECO:0000313" key="9">
    <source>
        <dbReference type="EMBL" id="PKW26581.1"/>
    </source>
</evidence>
<dbReference type="PRINTS" id="PR00682">
    <property type="entry name" value="IPNSYNTHASE"/>
</dbReference>
<gene>
    <name evidence="9" type="ORF">ATL31_1395</name>
</gene>
<dbReference type="SUPFAM" id="SSF51197">
    <property type="entry name" value="Clavaminate synthase-like"/>
    <property type="match status" value="1"/>
</dbReference>
<evidence type="ECO:0000256" key="6">
    <source>
        <dbReference type="ARBA" id="ARBA00023194"/>
    </source>
</evidence>
<organism evidence="9 10">
    <name type="scientific">Phycicoccus duodecadis</name>
    <dbReference type="NCBI Taxonomy" id="173053"/>
    <lineage>
        <taxon>Bacteria</taxon>
        <taxon>Bacillati</taxon>
        <taxon>Actinomycetota</taxon>
        <taxon>Actinomycetes</taxon>
        <taxon>Micrococcales</taxon>
        <taxon>Intrasporangiaceae</taxon>
        <taxon>Phycicoccus</taxon>
    </lineage>
</organism>